<dbReference type="Gene3D" id="1.20.120.1900">
    <property type="entry name" value="Gamma-tubulin complex, C-terminal domain"/>
    <property type="match status" value="1"/>
</dbReference>
<dbReference type="GO" id="GO:0005874">
    <property type="term" value="C:microtubule"/>
    <property type="evidence" value="ECO:0007669"/>
    <property type="project" value="UniProtKB-KW"/>
</dbReference>
<dbReference type="GO" id="GO:0031122">
    <property type="term" value="P:cytoplasmic microtubule organization"/>
    <property type="evidence" value="ECO:0007669"/>
    <property type="project" value="TreeGrafter"/>
</dbReference>
<comment type="subcellular location">
    <subcellularLocation>
        <location evidence="1">Cytoplasm</location>
        <location evidence="1">Cytoskeleton</location>
    </subcellularLocation>
</comment>
<reference evidence="10 11" key="1">
    <citation type="submission" date="2011-10" db="EMBL/GenBank/DDBJ databases">
        <authorList>
            <person name="Genoscope - CEA"/>
        </authorList>
    </citation>
    <scope>NUCLEOTIDE SEQUENCE [LARGE SCALE GENOMIC DNA]</scope>
    <source>
        <strain evidence="10 11">RCC 1105</strain>
    </source>
</reference>
<evidence type="ECO:0000256" key="1">
    <source>
        <dbReference type="ARBA" id="ARBA00004245"/>
    </source>
</evidence>
<evidence type="ECO:0000313" key="10">
    <source>
        <dbReference type="EMBL" id="CCO17580.1"/>
    </source>
</evidence>
<feature type="domain" description="Gamma tubulin complex component C-terminal" evidence="8">
    <location>
        <begin position="712"/>
        <end position="1052"/>
    </location>
</feature>
<dbReference type="GO" id="GO:0000278">
    <property type="term" value="P:mitotic cell cycle"/>
    <property type="evidence" value="ECO:0007669"/>
    <property type="project" value="TreeGrafter"/>
</dbReference>
<feature type="domain" description="Gamma tubulin complex component protein N-terminal" evidence="9">
    <location>
        <begin position="284"/>
        <end position="708"/>
    </location>
</feature>
<accession>K8EYK6</accession>
<dbReference type="AlphaFoldDB" id="K8EYK6"/>
<feature type="compositionally biased region" description="Basic and acidic residues" evidence="7">
    <location>
        <begin position="1"/>
        <end position="11"/>
    </location>
</feature>
<keyword evidence="5" id="KW-0206">Cytoskeleton</keyword>
<feature type="compositionally biased region" description="Basic residues" evidence="7">
    <location>
        <begin position="180"/>
        <end position="189"/>
    </location>
</feature>
<dbReference type="GO" id="GO:0007020">
    <property type="term" value="P:microtubule nucleation"/>
    <property type="evidence" value="ECO:0007669"/>
    <property type="project" value="InterPro"/>
</dbReference>
<evidence type="ECO:0000256" key="2">
    <source>
        <dbReference type="ARBA" id="ARBA00010337"/>
    </source>
</evidence>
<dbReference type="eggNOG" id="KOG2000">
    <property type="taxonomic scope" value="Eukaryota"/>
</dbReference>
<keyword evidence="6" id="KW-0175">Coiled coil</keyword>
<evidence type="ECO:0000256" key="5">
    <source>
        <dbReference type="ARBA" id="ARBA00023212"/>
    </source>
</evidence>
<dbReference type="GO" id="GO:0000930">
    <property type="term" value="C:gamma-tubulin complex"/>
    <property type="evidence" value="ECO:0007669"/>
    <property type="project" value="TreeGrafter"/>
</dbReference>
<dbReference type="GeneID" id="19014266"/>
<name>K8EYK6_9CHLO</name>
<dbReference type="GO" id="GO:0000922">
    <property type="term" value="C:spindle pole"/>
    <property type="evidence" value="ECO:0007669"/>
    <property type="project" value="InterPro"/>
</dbReference>
<feature type="region of interest" description="Disordered" evidence="7">
    <location>
        <begin position="416"/>
        <end position="435"/>
    </location>
</feature>
<dbReference type="OrthoDB" id="5860513at2759"/>
<evidence type="ECO:0000313" key="11">
    <source>
        <dbReference type="Proteomes" id="UP000198341"/>
    </source>
</evidence>
<feature type="region of interest" description="Disordered" evidence="7">
    <location>
        <begin position="1"/>
        <end position="26"/>
    </location>
</feature>
<evidence type="ECO:0000256" key="6">
    <source>
        <dbReference type="SAM" id="Coils"/>
    </source>
</evidence>
<sequence length="1059" mass="120595">MTSEERQRVREEEEDEETPRTTESLSKRLVRTVCRSSSVSLEEREYLERFANRILRSTLTTTTTKTNAFLVDDDTEDEYSILDKIKDRVRDRKGFDVAVDVARLHERLHADEAWHRSVGKKREIFQLLWKLRREEEDEEEDGSEGEEDKGQKYFDSPARTVKEEEDDDDGYYGLQTPGRDHHRTTRRGRSATVERLLANDTFGPTTTALTSSGGERRARSRKSKKHKETLATMARALTPSHRHKMISPSTAAVSSPVGGPRDDAFNRLALERRRNGEVAESKLVRDCIFACNGIDGNYIKFDLVNDAYVIFPKDAPIAPGRRHACRKICELGWLYRKVKSTSDAPTSAFAKETEGATRSAFRSALSNELSKHYKMLAVLEAKVQNNNDDISEAEEEDDEANNIVLLNDRSFDSLATTSHRSGRHDRNGSNGVISDPIAPTGSDVVTLRRLLVWLDEPKRIMRALAIVCDAVEHLRGGSLLAELYRHSDTGDVVHDGIIRRVLAKTAKPYFEAMKEWCARGDSSFKSEGTSNKAGTMIGEFFVQRNDRYYRHRNKNVDSVHATDKDRDDDDDDDDVEAINRWYRFDSDDEIVDDGRLPSSSVSWKSGFVIDESSKPFFISSKTANETLKCGAAIAFLKNACKDEKWGDASRTILKHFDEFFASLSTSTASTAFTSDDENSFEKLVKMLPDIISNAKRVADSAVRESLFEHYRLKAHFVALKQYLLLGQGDFIHALMESIHDELDKEIDPMSREGISQYSLRGNLDAAVRVSNACLADQHVIDALSVRLMKPLEDETGWDVFSLEYKLRAPLTTIFSDREMGRYSRAFTFLWKLKRAEYTLCELWKAMKPTVSSRFQREGLGGNIGKALEVEQARCHRVRQSMHALISDVQYYVMFEVLEPSWNEFECKLSHNAANDDLDSIIAGHENYLNSVIEKALLGTKSQVLQRSLQLIFDSVQKFKSHTFKLYEAIEDASRVRKSDQRRIVEREMNQQWGVDFGESKEGEDYLSEDFVTGAKESLDSIENEFQKHVDGFLKLLPLQTHVDTSFLSFRLEATFRQGA</sequence>
<evidence type="ECO:0000256" key="4">
    <source>
        <dbReference type="ARBA" id="ARBA00022701"/>
    </source>
</evidence>
<evidence type="ECO:0000256" key="3">
    <source>
        <dbReference type="ARBA" id="ARBA00022490"/>
    </source>
</evidence>
<dbReference type="InterPro" id="IPR041470">
    <property type="entry name" value="GCP_N"/>
</dbReference>
<dbReference type="InterPro" id="IPR042241">
    <property type="entry name" value="GCP_C_sf"/>
</dbReference>
<dbReference type="GO" id="GO:0051225">
    <property type="term" value="P:spindle assembly"/>
    <property type="evidence" value="ECO:0007669"/>
    <property type="project" value="TreeGrafter"/>
</dbReference>
<evidence type="ECO:0000259" key="9">
    <source>
        <dbReference type="Pfam" id="PF17681"/>
    </source>
</evidence>
<dbReference type="STRING" id="41875.K8EYK6"/>
<gene>
    <name evidence="10" type="ORF">Bathy08g02870</name>
</gene>
<keyword evidence="3" id="KW-0963">Cytoplasm</keyword>
<protein>
    <submittedName>
        <fullName evidence="10">Uncharacterized protein</fullName>
    </submittedName>
</protein>
<dbReference type="Proteomes" id="UP000198341">
    <property type="component" value="Chromosome 8"/>
</dbReference>
<dbReference type="GO" id="GO:0043015">
    <property type="term" value="F:gamma-tubulin binding"/>
    <property type="evidence" value="ECO:0007669"/>
    <property type="project" value="InterPro"/>
</dbReference>
<dbReference type="EMBL" id="FO082271">
    <property type="protein sequence ID" value="CCO17580.1"/>
    <property type="molecule type" value="Genomic_DNA"/>
</dbReference>
<keyword evidence="11" id="KW-1185">Reference proteome</keyword>
<dbReference type="PANTHER" id="PTHR19302:SF14">
    <property type="entry name" value="GAMMA-TUBULIN COMPLEX COMPONENT 3"/>
    <property type="match status" value="1"/>
</dbReference>
<evidence type="ECO:0000256" key="7">
    <source>
        <dbReference type="SAM" id="MobiDB-lite"/>
    </source>
</evidence>
<dbReference type="KEGG" id="bpg:Bathy08g02870"/>
<dbReference type="GO" id="GO:0051321">
    <property type="term" value="P:meiotic cell cycle"/>
    <property type="evidence" value="ECO:0007669"/>
    <property type="project" value="TreeGrafter"/>
</dbReference>
<feature type="region of interest" description="Disordered" evidence="7">
    <location>
        <begin position="135"/>
        <end position="226"/>
    </location>
</feature>
<comment type="similarity">
    <text evidence="2">Belongs to the TUBGCP family.</text>
</comment>
<dbReference type="Pfam" id="PF17681">
    <property type="entry name" value="GCP_N_terminal"/>
    <property type="match status" value="1"/>
</dbReference>
<dbReference type="InterPro" id="IPR040457">
    <property type="entry name" value="GCP_C"/>
</dbReference>
<evidence type="ECO:0000259" key="8">
    <source>
        <dbReference type="Pfam" id="PF04130"/>
    </source>
</evidence>
<organism evidence="10 11">
    <name type="scientific">Bathycoccus prasinos</name>
    <dbReference type="NCBI Taxonomy" id="41875"/>
    <lineage>
        <taxon>Eukaryota</taxon>
        <taxon>Viridiplantae</taxon>
        <taxon>Chlorophyta</taxon>
        <taxon>Mamiellophyceae</taxon>
        <taxon>Mamiellales</taxon>
        <taxon>Bathycoccaceae</taxon>
        <taxon>Bathycoccus</taxon>
    </lineage>
</organism>
<dbReference type="Pfam" id="PF04130">
    <property type="entry name" value="GCP_C_terminal"/>
    <property type="match status" value="1"/>
</dbReference>
<keyword evidence="4" id="KW-0493">Microtubule</keyword>
<dbReference type="RefSeq" id="XP_007511459.1">
    <property type="nucleotide sequence ID" value="XM_007511397.1"/>
</dbReference>
<dbReference type="InterPro" id="IPR007259">
    <property type="entry name" value="GCP"/>
</dbReference>
<dbReference type="GO" id="GO:0051011">
    <property type="term" value="F:microtubule minus-end binding"/>
    <property type="evidence" value="ECO:0007669"/>
    <property type="project" value="TreeGrafter"/>
</dbReference>
<feature type="compositionally biased region" description="Acidic residues" evidence="7">
    <location>
        <begin position="135"/>
        <end position="147"/>
    </location>
</feature>
<proteinExistence type="inferred from homology"/>
<feature type="coiled-coil region" evidence="6">
    <location>
        <begin position="376"/>
        <end position="403"/>
    </location>
</feature>
<dbReference type="PANTHER" id="PTHR19302">
    <property type="entry name" value="GAMMA TUBULIN COMPLEX PROTEIN"/>
    <property type="match status" value="1"/>
</dbReference>